<evidence type="ECO:0000259" key="10">
    <source>
        <dbReference type="Pfam" id="PF00254"/>
    </source>
</evidence>
<comment type="subcellular location">
    <subcellularLocation>
        <location evidence="2">Cytoplasm</location>
    </subcellularLocation>
</comment>
<evidence type="ECO:0000256" key="1">
    <source>
        <dbReference type="ARBA" id="ARBA00000971"/>
    </source>
</evidence>
<keyword evidence="8" id="KW-0131">Cell cycle</keyword>
<dbReference type="InterPro" id="IPR005215">
    <property type="entry name" value="Trig_fac"/>
</dbReference>
<dbReference type="SUPFAM" id="SSF54534">
    <property type="entry name" value="FKBP-like"/>
    <property type="match status" value="1"/>
</dbReference>
<dbReference type="GO" id="GO:0006457">
    <property type="term" value="P:protein folding"/>
    <property type="evidence" value="ECO:0007669"/>
    <property type="project" value="InterPro"/>
</dbReference>
<evidence type="ECO:0000256" key="3">
    <source>
        <dbReference type="ARBA" id="ARBA00013194"/>
    </source>
</evidence>
<name>A0A173U3T6_EUBRA</name>
<keyword evidence="6" id="KW-0697">Rotamase</keyword>
<protein>
    <recommendedName>
        <fullName evidence="4">Trigger factor</fullName>
        <ecNumber evidence="3">5.2.1.8</ecNumber>
    </recommendedName>
    <alternativeName>
        <fullName evidence="9">PPIase</fullName>
    </alternativeName>
</protein>
<dbReference type="Pfam" id="PF05698">
    <property type="entry name" value="Trigger_C"/>
    <property type="match status" value="1"/>
</dbReference>
<dbReference type="STRING" id="39490.ERS852448_01832"/>
<gene>
    <name evidence="12" type="primary">tig_2</name>
    <name evidence="12" type="ORF">ERS852448_01832</name>
</gene>
<evidence type="ECO:0000256" key="8">
    <source>
        <dbReference type="ARBA" id="ARBA00023306"/>
    </source>
</evidence>
<sequence>MRLGTYKGIHMTRPNTEVTKHEVLNVLKKKQKEYAVATNIDDRSAQEGDQVILDFQGMYHGQDIPHGNGSDFALTIGAKAFLPEFDDALIGKNIGDTFDINVTFPTDYRISTMQNRSVVFHTTLKKIRLMDYQPIDDEFAKDFSEYTTLNEWENEIFSHLQARRKTSVQEKLTREVMAKIIADSDIPIDDDMKEEITQIYYDDFLDELEMNQIPLELYCKRSGHTEDEIYADKEQEAIKTIQAQSVLHAVAAAEKISITQEELNTELQNIAQEEEEDPEEFMATLEEEDVENIADQLTMDKTMAFILDSVVWDD</sequence>
<evidence type="ECO:0000256" key="2">
    <source>
        <dbReference type="ARBA" id="ARBA00004496"/>
    </source>
</evidence>
<keyword evidence="7 12" id="KW-0413">Isomerase</keyword>
<dbReference type="GO" id="GO:0003755">
    <property type="term" value="F:peptidyl-prolyl cis-trans isomerase activity"/>
    <property type="evidence" value="ECO:0007669"/>
    <property type="project" value="UniProtKB-KW"/>
</dbReference>
<dbReference type="EMBL" id="CYYA01000011">
    <property type="protein sequence ID" value="CUN09140.1"/>
    <property type="molecule type" value="Genomic_DNA"/>
</dbReference>
<dbReference type="EC" id="5.2.1.8" evidence="3"/>
<dbReference type="RefSeq" id="WP_055290373.1">
    <property type="nucleotide sequence ID" value="NZ_CP173382.1"/>
</dbReference>
<dbReference type="SUPFAM" id="SSF109998">
    <property type="entry name" value="Triger factor/SurA peptide-binding domain-like"/>
    <property type="match status" value="1"/>
</dbReference>
<evidence type="ECO:0000256" key="9">
    <source>
        <dbReference type="ARBA" id="ARBA00029986"/>
    </source>
</evidence>
<dbReference type="InterPro" id="IPR027304">
    <property type="entry name" value="Trigger_fact/SurA_dom_sf"/>
</dbReference>
<evidence type="ECO:0000256" key="7">
    <source>
        <dbReference type="ARBA" id="ARBA00023235"/>
    </source>
</evidence>
<dbReference type="GO" id="GO:0051301">
    <property type="term" value="P:cell division"/>
    <property type="evidence" value="ECO:0007669"/>
    <property type="project" value="UniProtKB-KW"/>
</dbReference>
<dbReference type="OrthoDB" id="9767721at2"/>
<dbReference type="Pfam" id="PF00254">
    <property type="entry name" value="FKBP_C"/>
    <property type="match status" value="1"/>
</dbReference>
<dbReference type="AlphaFoldDB" id="A0A173U3T6"/>
<dbReference type="Gene3D" id="1.10.3120.10">
    <property type="entry name" value="Trigger factor, C-terminal domain"/>
    <property type="match status" value="1"/>
</dbReference>
<proteinExistence type="predicted"/>
<dbReference type="NCBIfam" id="TIGR00115">
    <property type="entry name" value="tig"/>
    <property type="match status" value="1"/>
</dbReference>
<dbReference type="Gene3D" id="3.10.50.40">
    <property type="match status" value="1"/>
</dbReference>
<accession>A0A173U3T6</accession>
<dbReference type="InterPro" id="IPR046357">
    <property type="entry name" value="PPIase_dom_sf"/>
</dbReference>
<dbReference type="GO" id="GO:0015031">
    <property type="term" value="P:protein transport"/>
    <property type="evidence" value="ECO:0007669"/>
    <property type="project" value="InterPro"/>
</dbReference>
<comment type="catalytic activity">
    <reaction evidence="1">
        <text>[protein]-peptidylproline (omega=180) = [protein]-peptidylproline (omega=0)</text>
        <dbReference type="Rhea" id="RHEA:16237"/>
        <dbReference type="Rhea" id="RHEA-COMP:10747"/>
        <dbReference type="Rhea" id="RHEA-COMP:10748"/>
        <dbReference type="ChEBI" id="CHEBI:83833"/>
        <dbReference type="ChEBI" id="CHEBI:83834"/>
        <dbReference type="EC" id="5.2.1.8"/>
    </reaction>
</comment>
<dbReference type="InterPro" id="IPR001179">
    <property type="entry name" value="PPIase_FKBP_dom"/>
</dbReference>
<reference evidence="12 13" key="1">
    <citation type="submission" date="2015-09" db="EMBL/GenBank/DDBJ databases">
        <authorList>
            <consortium name="Pathogen Informatics"/>
        </authorList>
    </citation>
    <scope>NUCLEOTIDE SEQUENCE [LARGE SCALE GENOMIC DNA]</scope>
    <source>
        <strain evidence="12 13">2789STDY5608891</strain>
    </source>
</reference>
<dbReference type="GO" id="GO:0005737">
    <property type="term" value="C:cytoplasm"/>
    <property type="evidence" value="ECO:0007669"/>
    <property type="project" value="UniProtKB-SubCell"/>
</dbReference>
<organism evidence="12 13">
    <name type="scientific">Eubacterium ramulus</name>
    <dbReference type="NCBI Taxonomy" id="39490"/>
    <lineage>
        <taxon>Bacteria</taxon>
        <taxon>Bacillati</taxon>
        <taxon>Bacillota</taxon>
        <taxon>Clostridia</taxon>
        <taxon>Eubacteriales</taxon>
        <taxon>Eubacteriaceae</taxon>
        <taxon>Eubacterium</taxon>
    </lineage>
</organism>
<feature type="domain" description="PPIase FKBP-type" evidence="10">
    <location>
        <begin position="43"/>
        <end position="124"/>
    </location>
</feature>
<evidence type="ECO:0000313" key="13">
    <source>
        <dbReference type="Proteomes" id="UP000095492"/>
    </source>
</evidence>
<dbReference type="InterPro" id="IPR008880">
    <property type="entry name" value="Trigger_fac_C"/>
</dbReference>
<evidence type="ECO:0000256" key="6">
    <source>
        <dbReference type="ARBA" id="ARBA00023110"/>
    </source>
</evidence>
<dbReference type="Proteomes" id="UP000095492">
    <property type="component" value="Unassembled WGS sequence"/>
</dbReference>
<evidence type="ECO:0000313" key="12">
    <source>
        <dbReference type="EMBL" id="CUN09140.1"/>
    </source>
</evidence>
<dbReference type="GeneID" id="97392583"/>
<evidence type="ECO:0000259" key="11">
    <source>
        <dbReference type="Pfam" id="PF05698"/>
    </source>
</evidence>
<evidence type="ECO:0000256" key="5">
    <source>
        <dbReference type="ARBA" id="ARBA00022618"/>
    </source>
</evidence>
<keyword evidence="5" id="KW-0132">Cell division</keyword>
<feature type="domain" description="Trigger factor C-terminal" evidence="11">
    <location>
        <begin position="148"/>
        <end position="307"/>
    </location>
</feature>
<evidence type="ECO:0000256" key="4">
    <source>
        <dbReference type="ARBA" id="ARBA00016902"/>
    </source>
</evidence>
<dbReference type="InterPro" id="IPR037041">
    <property type="entry name" value="Trigger_fac_C_sf"/>
</dbReference>